<dbReference type="Gene3D" id="3.40.1190.20">
    <property type="match status" value="1"/>
</dbReference>
<evidence type="ECO:0000256" key="2">
    <source>
        <dbReference type="ARBA" id="ARBA00022679"/>
    </source>
</evidence>
<dbReference type="GO" id="GO:0005524">
    <property type="term" value="F:ATP binding"/>
    <property type="evidence" value="ECO:0007669"/>
    <property type="project" value="UniProtKB-KW"/>
</dbReference>
<keyword evidence="10" id="KW-1185">Reference proteome</keyword>
<sequence>MILTVTMNPSIDMAYDLSQLKLDQVNRAANVQKTAGGKGLNVTRVINQMGQPVIATGLLGGRFGQFINDKLIEEKIAASFTEIAGETRNSIALLHDGGKQTEVLERGPQIALRERQNFLSDFKELLNKVDLVTISGSLPQGLEEDFYSHMIKIAAENNVAVLLDTSGRSLKNALGSTCQPLLIKPNAAELGDLVNQKISDNDITEVVAALKDPLLAKLKWISTSLGSNGAVVKFENKLYRAEIPRVAAISPVGSGDASLAGLAIGISLGKTPIDTIKTSMTLGILNALEAATGWVNPSKFTEYFEQVKVTEIN</sequence>
<comment type="similarity">
    <text evidence="1">Belongs to the carbohydrate kinase pfkB family.</text>
</comment>
<evidence type="ECO:0000256" key="6">
    <source>
        <dbReference type="ARBA" id="ARBA00022840"/>
    </source>
</evidence>
<dbReference type="InterPro" id="IPR011611">
    <property type="entry name" value="PfkB_dom"/>
</dbReference>
<dbReference type="GO" id="GO:0008443">
    <property type="term" value="F:phosphofructokinase activity"/>
    <property type="evidence" value="ECO:0007669"/>
    <property type="project" value="TreeGrafter"/>
</dbReference>
<organism evidence="9 10">
    <name type="scientific">Liquorilactobacillus nagelii</name>
    <dbReference type="NCBI Taxonomy" id="82688"/>
    <lineage>
        <taxon>Bacteria</taxon>
        <taxon>Bacillati</taxon>
        <taxon>Bacillota</taxon>
        <taxon>Bacilli</taxon>
        <taxon>Lactobacillales</taxon>
        <taxon>Lactobacillaceae</taxon>
        <taxon>Liquorilactobacillus</taxon>
    </lineage>
</organism>
<dbReference type="GO" id="GO:0005988">
    <property type="term" value="P:lactose metabolic process"/>
    <property type="evidence" value="ECO:0007669"/>
    <property type="project" value="UniProtKB-KW"/>
</dbReference>
<dbReference type="Pfam" id="PF00294">
    <property type="entry name" value="PfkB"/>
    <property type="match status" value="1"/>
</dbReference>
<dbReference type="GO" id="GO:2001059">
    <property type="term" value="P:D-tagatose 6-phosphate catabolic process"/>
    <property type="evidence" value="ECO:0007669"/>
    <property type="project" value="UniProtKB-UniPathway"/>
</dbReference>
<dbReference type="RefSeq" id="WP_148126957.1">
    <property type="nucleotide sequence ID" value="NZ_CP018180.1"/>
</dbReference>
<comment type="catalytic activity">
    <reaction evidence="7">
        <text>D-tagatofuranose 6-phosphate + ATP = D-tagatofuranose 1,6-bisphosphate + ADP + H(+)</text>
        <dbReference type="Rhea" id="RHEA:12420"/>
        <dbReference type="ChEBI" id="CHEBI:15378"/>
        <dbReference type="ChEBI" id="CHEBI:30616"/>
        <dbReference type="ChEBI" id="CHEBI:58694"/>
        <dbReference type="ChEBI" id="CHEBI:58695"/>
        <dbReference type="ChEBI" id="CHEBI:456216"/>
        <dbReference type="EC" id="2.7.1.144"/>
    </reaction>
</comment>
<evidence type="ECO:0000256" key="1">
    <source>
        <dbReference type="ARBA" id="ARBA00005380"/>
    </source>
</evidence>
<dbReference type="SUPFAM" id="SSF53613">
    <property type="entry name" value="Ribokinase-like"/>
    <property type="match status" value="1"/>
</dbReference>
<protein>
    <recommendedName>
        <fullName evidence="7">Tagatose-6-phosphate kinase</fullName>
        <ecNumber evidence="7">2.7.1.144</ecNumber>
    </recommendedName>
</protein>
<comment type="pathway">
    <text evidence="7">Carbohydrate metabolism; D-tagatose 6-phosphate degradation; D-glyceraldehyde 3-phosphate and glycerone phosphate from D-tagatose 6-phosphate: step 1/2.</text>
</comment>
<dbReference type="NCBIfam" id="TIGR03168">
    <property type="entry name" value="1-PFK"/>
    <property type="match status" value="1"/>
</dbReference>
<feature type="domain" description="Carbohydrate kinase PfkB" evidence="8">
    <location>
        <begin position="6"/>
        <end position="286"/>
    </location>
</feature>
<dbReference type="Proteomes" id="UP000324497">
    <property type="component" value="Chromosome"/>
</dbReference>
<keyword evidence="5 9" id="KW-0418">Kinase</keyword>
<evidence type="ECO:0000313" key="10">
    <source>
        <dbReference type="Proteomes" id="UP000324497"/>
    </source>
</evidence>
<dbReference type="FunFam" id="3.40.1190.20:FF:000001">
    <property type="entry name" value="Phosphofructokinase"/>
    <property type="match status" value="1"/>
</dbReference>
<evidence type="ECO:0000256" key="4">
    <source>
        <dbReference type="ARBA" id="ARBA00022741"/>
    </source>
</evidence>
<accession>A0A3S6QXE1</accession>
<dbReference type="EMBL" id="CP018180">
    <property type="protein sequence ID" value="AUJ32690.1"/>
    <property type="molecule type" value="Genomic_DNA"/>
</dbReference>
<dbReference type="PIRSF" id="PIRSF000535">
    <property type="entry name" value="1PFK/6PFK/LacC"/>
    <property type="match status" value="1"/>
</dbReference>
<comment type="similarity">
    <text evidence="7">Belongs to the carbohydrate kinase PfkB family. LacC subfamily.</text>
</comment>
<dbReference type="UniPathway" id="UPA00704">
    <property type="reaction ID" value="UER00715"/>
</dbReference>
<evidence type="ECO:0000256" key="5">
    <source>
        <dbReference type="ARBA" id="ARBA00022777"/>
    </source>
</evidence>
<dbReference type="GO" id="GO:0005829">
    <property type="term" value="C:cytosol"/>
    <property type="evidence" value="ECO:0007669"/>
    <property type="project" value="TreeGrafter"/>
</dbReference>
<keyword evidence="4 7" id="KW-0547">Nucleotide-binding</keyword>
<dbReference type="InterPro" id="IPR029056">
    <property type="entry name" value="Ribokinase-like"/>
</dbReference>
<gene>
    <name evidence="9" type="ORF">BSQ50_09185</name>
</gene>
<dbReference type="PROSITE" id="PS00583">
    <property type="entry name" value="PFKB_KINASES_1"/>
    <property type="match status" value="1"/>
</dbReference>
<dbReference type="PANTHER" id="PTHR46566:SF5">
    <property type="entry name" value="1-PHOSPHOFRUCTOKINASE"/>
    <property type="match status" value="1"/>
</dbReference>
<evidence type="ECO:0000259" key="8">
    <source>
        <dbReference type="Pfam" id="PF00294"/>
    </source>
</evidence>
<dbReference type="GO" id="GO:0009024">
    <property type="term" value="F:tagatose-6-phosphate kinase activity"/>
    <property type="evidence" value="ECO:0007669"/>
    <property type="project" value="UniProtKB-EC"/>
</dbReference>
<keyword evidence="6 7" id="KW-0067">ATP-binding</keyword>
<dbReference type="CDD" id="cd01164">
    <property type="entry name" value="FruK_PfkB_like"/>
    <property type="match status" value="1"/>
</dbReference>
<evidence type="ECO:0000256" key="3">
    <source>
        <dbReference type="ARBA" id="ARBA00022736"/>
    </source>
</evidence>
<dbReference type="InterPro" id="IPR002173">
    <property type="entry name" value="Carboh/pur_kinase_PfkB_CS"/>
</dbReference>
<keyword evidence="3 7" id="KW-0423">Lactose metabolism</keyword>
<keyword evidence="2 7" id="KW-0808">Transferase</keyword>
<name>A0A3S6QXE1_9LACO</name>
<dbReference type="KEGG" id="lng:BSQ50_09185"/>
<dbReference type="InterPro" id="IPR017583">
    <property type="entry name" value="Tagatose/fructose_Pkinase"/>
</dbReference>
<dbReference type="GO" id="GO:0044281">
    <property type="term" value="P:small molecule metabolic process"/>
    <property type="evidence" value="ECO:0007669"/>
    <property type="project" value="UniProtKB-ARBA"/>
</dbReference>
<dbReference type="EC" id="2.7.1.144" evidence="7"/>
<proteinExistence type="inferred from homology"/>
<reference evidence="9 10" key="1">
    <citation type="submission" date="2016-11" db="EMBL/GenBank/DDBJ databases">
        <title>Interaction between Lactobacillus species and yeast in water kefir.</title>
        <authorList>
            <person name="Behr J."/>
            <person name="Xu D."/>
            <person name="Vogel R.F."/>
        </authorList>
    </citation>
    <scope>NUCLEOTIDE SEQUENCE [LARGE SCALE GENOMIC DNA]</scope>
    <source>
        <strain evidence="9 10">TMW 1.1827</strain>
    </source>
</reference>
<dbReference type="PANTHER" id="PTHR46566">
    <property type="entry name" value="1-PHOSPHOFRUCTOKINASE-RELATED"/>
    <property type="match status" value="1"/>
</dbReference>
<dbReference type="AlphaFoldDB" id="A0A3S6QXE1"/>
<evidence type="ECO:0000256" key="7">
    <source>
        <dbReference type="PIRNR" id="PIRNR000535"/>
    </source>
</evidence>
<dbReference type="GO" id="GO:0016052">
    <property type="term" value="P:carbohydrate catabolic process"/>
    <property type="evidence" value="ECO:0007669"/>
    <property type="project" value="UniProtKB-ARBA"/>
</dbReference>
<evidence type="ECO:0000313" key="9">
    <source>
        <dbReference type="EMBL" id="AUJ32690.1"/>
    </source>
</evidence>